<dbReference type="FunFam" id="3.30.310.80:FF:000011">
    <property type="entry name" value="Non-specific serine/threonine protein kinase"/>
    <property type="match status" value="1"/>
</dbReference>
<evidence type="ECO:0000313" key="19">
    <source>
        <dbReference type="EMBL" id="KAK0047097.1"/>
    </source>
</evidence>
<feature type="compositionally biased region" description="Basic and acidic residues" evidence="16">
    <location>
        <begin position="428"/>
        <end position="449"/>
    </location>
</feature>
<keyword evidence="4" id="KW-1003">Cell membrane</keyword>
<dbReference type="FunFam" id="3.30.200.20:FF:000003">
    <property type="entry name" value="Non-specific serine/threonine protein kinase"/>
    <property type="match status" value="1"/>
</dbReference>
<name>A0AAD8B326_BIOPF</name>
<evidence type="ECO:0000256" key="5">
    <source>
        <dbReference type="ARBA" id="ARBA00022527"/>
    </source>
</evidence>
<dbReference type="Gene3D" id="1.10.510.10">
    <property type="entry name" value="Transferase(Phosphotransferase) domain 1"/>
    <property type="match status" value="1"/>
</dbReference>
<evidence type="ECO:0000256" key="11">
    <source>
        <dbReference type="ARBA" id="ARBA00023136"/>
    </source>
</evidence>
<keyword evidence="10" id="KW-0446">Lipid-binding</keyword>
<protein>
    <recommendedName>
        <fullName evidence="3">non-specific serine/threonine protein kinase</fullName>
        <ecNumber evidence="3">2.7.11.1</ecNumber>
    </recommendedName>
</protein>
<evidence type="ECO:0000256" key="9">
    <source>
        <dbReference type="ARBA" id="ARBA00022840"/>
    </source>
</evidence>
<feature type="domain" description="KA1" evidence="18">
    <location>
        <begin position="784"/>
        <end position="833"/>
    </location>
</feature>
<evidence type="ECO:0000256" key="4">
    <source>
        <dbReference type="ARBA" id="ARBA00022475"/>
    </source>
</evidence>
<dbReference type="EC" id="2.7.11.1" evidence="3"/>
<evidence type="ECO:0000256" key="8">
    <source>
        <dbReference type="ARBA" id="ARBA00022777"/>
    </source>
</evidence>
<dbReference type="PROSITE" id="PS50032">
    <property type="entry name" value="KA1"/>
    <property type="match status" value="1"/>
</dbReference>
<dbReference type="InterPro" id="IPR001772">
    <property type="entry name" value="KA1_dom"/>
</dbReference>
<comment type="caution">
    <text evidence="19">The sequence shown here is derived from an EMBL/GenBank/DDBJ whole genome shotgun (WGS) entry which is preliminary data.</text>
</comment>
<feature type="region of interest" description="Disordered" evidence="16">
    <location>
        <begin position="613"/>
        <end position="635"/>
    </location>
</feature>
<evidence type="ECO:0000256" key="1">
    <source>
        <dbReference type="ARBA" id="ARBA00004202"/>
    </source>
</evidence>
<proteinExistence type="inferred from homology"/>
<dbReference type="AlphaFoldDB" id="A0AAD8B326"/>
<evidence type="ECO:0000259" key="18">
    <source>
        <dbReference type="PROSITE" id="PS50032"/>
    </source>
</evidence>
<keyword evidence="7 15" id="KW-0547">Nucleotide-binding</keyword>
<feature type="region of interest" description="Disordered" evidence="16">
    <location>
        <begin position="365"/>
        <end position="454"/>
    </location>
</feature>
<dbReference type="SUPFAM" id="SSF56112">
    <property type="entry name" value="Protein kinase-like (PK-like)"/>
    <property type="match status" value="1"/>
</dbReference>
<evidence type="ECO:0000256" key="13">
    <source>
        <dbReference type="ARBA" id="ARBA00047899"/>
    </source>
</evidence>
<comment type="catalytic activity">
    <reaction evidence="13">
        <text>L-threonyl-[protein] + ATP = O-phospho-L-threonyl-[protein] + ADP + H(+)</text>
        <dbReference type="Rhea" id="RHEA:46608"/>
        <dbReference type="Rhea" id="RHEA-COMP:11060"/>
        <dbReference type="Rhea" id="RHEA-COMP:11605"/>
        <dbReference type="ChEBI" id="CHEBI:15378"/>
        <dbReference type="ChEBI" id="CHEBI:30013"/>
        <dbReference type="ChEBI" id="CHEBI:30616"/>
        <dbReference type="ChEBI" id="CHEBI:61977"/>
        <dbReference type="ChEBI" id="CHEBI:456216"/>
        <dbReference type="EC" id="2.7.11.1"/>
    </reaction>
</comment>
<gene>
    <name evidence="19" type="ORF">Bpfe_023500</name>
</gene>
<dbReference type="GO" id="GO:0005886">
    <property type="term" value="C:plasma membrane"/>
    <property type="evidence" value="ECO:0007669"/>
    <property type="project" value="UniProtKB-SubCell"/>
</dbReference>
<dbReference type="EMBL" id="JASAOG010000156">
    <property type="protein sequence ID" value="KAK0047097.1"/>
    <property type="molecule type" value="Genomic_DNA"/>
</dbReference>
<dbReference type="Pfam" id="PF21594">
    <property type="entry name" value="UBA_MELK"/>
    <property type="match status" value="1"/>
</dbReference>
<evidence type="ECO:0000256" key="6">
    <source>
        <dbReference type="ARBA" id="ARBA00022679"/>
    </source>
</evidence>
<keyword evidence="5" id="KW-0723">Serine/threonine-protein kinase</keyword>
<dbReference type="Proteomes" id="UP001233172">
    <property type="component" value="Unassembled WGS sequence"/>
</dbReference>
<evidence type="ECO:0000256" key="12">
    <source>
        <dbReference type="ARBA" id="ARBA00023306"/>
    </source>
</evidence>
<keyword evidence="9 15" id="KW-0067">ATP-binding</keyword>
<keyword evidence="8 19" id="KW-0418">Kinase</keyword>
<comment type="subcellular location">
    <subcellularLocation>
        <location evidence="1">Cell membrane</location>
        <topology evidence="1">Peripheral membrane protein</topology>
    </subcellularLocation>
</comment>
<keyword evidence="6" id="KW-0808">Transferase</keyword>
<feature type="region of interest" description="Disordered" evidence="16">
    <location>
        <begin position="526"/>
        <end position="598"/>
    </location>
</feature>
<evidence type="ECO:0000259" key="17">
    <source>
        <dbReference type="PROSITE" id="PS50011"/>
    </source>
</evidence>
<reference evidence="19" key="2">
    <citation type="submission" date="2023-04" db="EMBL/GenBank/DDBJ databases">
        <authorList>
            <person name="Bu L."/>
            <person name="Lu L."/>
            <person name="Laidemitt M.R."/>
            <person name="Zhang S.M."/>
            <person name="Mutuku M."/>
            <person name="Mkoji G."/>
            <person name="Steinauer M."/>
            <person name="Loker E.S."/>
        </authorList>
    </citation>
    <scope>NUCLEOTIDE SEQUENCE</scope>
    <source>
        <strain evidence="19">KasaAsao</strain>
        <tissue evidence="19">Whole Snail</tissue>
    </source>
</reference>
<dbReference type="InterPro" id="IPR000719">
    <property type="entry name" value="Prot_kinase_dom"/>
</dbReference>
<evidence type="ECO:0000256" key="14">
    <source>
        <dbReference type="ARBA" id="ARBA00048679"/>
    </source>
</evidence>
<accession>A0AAD8B326</accession>
<evidence type="ECO:0000313" key="20">
    <source>
        <dbReference type="Proteomes" id="UP001233172"/>
    </source>
</evidence>
<dbReference type="PROSITE" id="PS00107">
    <property type="entry name" value="PROTEIN_KINASE_ATP"/>
    <property type="match status" value="1"/>
</dbReference>
<feature type="binding site" evidence="15">
    <location>
        <position position="40"/>
    </location>
    <ligand>
        <name>ATP</name>
        <dbReference type="ChEBI" id="CHEBI:30616"/>
    </ligand>
</feature>
<keyword evidence="12" id="KW-0131">Cell cycle</keyword>
<dbReference type="FunFam" id="1.10.510.10:FF:000901">
    <property type="entry name" value="Maternal embryonic leucine zipper kinase"/>
    <property type="match status" value="1"/>
</dbReference>
<dbReference type="InterPro" id="IPR048637">
    <property type="entry name" value="MELK_UBA"/>
</dbReference>
<dbReference type="InterPro" id="IPR008271">
    <property type="entry name" value="Ser/Thr_kinase_AS"/>
</dbReference>
<dbReference type="InterPro" id="IPR011009">
    <property type="entry name" value="Kinase-like_dom_sf"/>
</dbReference>
<evidence type="ECO:0000256" key="16">
    <source>
        <dbReference type="SAM" id="MobiDB-lite"/>
    </source>
</evidence>
<dbReference type="PROSITE" id="PS00108">
    <property type="entry name" value="PROTEIN_KINASE_ST"/>
    <property type="match status" value="1"/>
</dbReference>
<dbReference type="PROSITE" id="PS50011">
    <property type="entry name" value="PROTEIN_KINASE_DOM"/>
    <property type="match status" value="1"/>
</dbReference>
<reference evidence="19" key="1">
    <citation type="journal article" date="2023" name="PLoS Negl. Trop. Dis.">
        <title>A genome sequence for Biomphalaria pfeifferi, the major vector snail for the human-infecting parasite Schistosoma mansoni.</title>
        <authorList>
            <person name="Bu L."/>
            <person name="Lu L."/>
            <person name="Laidemitt M.R."/>
            <person name="Zhang S.M."/>
            <person name="Mutuku M."/>
            <person name="Mkoji G."/>
            <person name="Steinauer M."/>
            <person name="Loker E.S."/>
        </authorList>
    </citation>
    <scope>NUCLEOTIDE SEQUENCE</scope>
    <source>
        <strain evidence="19">KasaAsao</strain>
    </source>
</reference>
<evidence type="ECO:0000256" key="15">
    <source>
        <dbReference type="PROSITE-ProRule" id="PRU10141"/>
    </source>
</evidence>
<dbReference type="GO" id="GO:0005524">
    <property type="term" value="F:ATP binding"/>
    <property type="evidence" value="ECO:0007669"/>
    <property type="project" value="UniProtKB-UniRule"/>
</dbReference>
<keyword evidence="11" id="KW-0472">Membrane</keyword>
<feature type="compositionally biased region" description="Polar residues" evidence="16">
    <location>
        <begin position="545"/>
        <end position="559"/>
    </location>
</feature>
<dbReference type="PANTHER" id="PTHR24346">
    <property type="entry name" value="MAP/MICROTUBULE AFFINITY-REGULATING KINASE"/>
    <property type="match status" value="1"/>
</dbReference>
<evidence type="ECO:0000256" key="2">
    <source>
        <dbReference type="ARBA" id="ARBA00006234"/>
    </source>
</evidence>
<dbReference type="InterPro" id="IPR028375">
    <property type="entry name" value="KA1/Ssp2_C"/>
</dbReference>
<dbReference type="GO" id="GO:0035556">
    <property type="term" value="P:intracellular signal transduction"/>
    <property type="evidence" value="ECO:0007669"/>
    <property type="project" value="TreeGrafter"/>
</dbReference>
<dbReference type="SMART" id="SM00220">
    <property type="entry name" value="S_TKc"/>
    <property type="match status" value="1"/>
</dbReference>
<dbReference type="CDD" id="cd14341">
    <property type="entry name" value="UBA_MELK"/>
    <property type="match status" value="1"/>
</dbReference>
<comment type="similarity">
    <text evidence="2">Belongs to the protein kinase superfamily. CAMK Ser/Thr protein kinase family. SNF1 subfamily.</text>
</comment>
<dbReference type="PANTHER" id="PTHR24346:SF30">
    <property type="entry name" value="MATERNAL EMBRYONIC LEUCINE ZIPPER KINASE"/>
    <property type="match status" value="1"/>
</dbReference>
<feature type="compositionally biased region" description="Basic and acidic residues" evidence="16">
    <location>
        <begin position="385"/>
        <end position="411"/>
    </location>
</feature>
<dbReference type="Gene3D" id="3.30.310.80">
    <property type="entry name" value="Kinase associated domain 1, KA1"/>
    <property type="match status" value="1"/>
</dbReference>
<dbReference type="CDD" id="cd12198">
    <property type="entry name" value="MELK_C"/>
    <property type="match status" value="1"/>
</dbReference>
<comment type="catalytic activity">
    <reaction evidence="14">
        <text>L-seryl-[protein] + ATP = O-phospho-L-seryl-[protein] + ADP + H(+)</text>
        <dbReference type="Rhea" id="RHEA:17989"/>
        <dbReference type="Rhea" id="RHEA-COMP:9863"/>
        <dbReference type="Rhea" id="RHEA-COMP:11604"/>
        <dbReference type="ChEBI" id="CHEBI:15378"/>
        <dbReference type="ChEBI" id="CHEBI:29999"/>
        <dbReference type="ChEBI" id="CHEBI:30616"/>
        <dbReference type="ChEBI" id="CHEBI:83421"/>
        <dbReference type="ChEBI" id="CHEBI:456216"/>
        <dbReference type="EC" id="2.7.11.1"/>
    </reaction>
</comment>
<keyword evidence="20" id="KW-1185">Reference proteome</keyword>
<dbReference type="SUPFAM" id="SSF103243">
    <property type="entry name" value="KA1-like"/>
    <property type="match status" value="1"/>
</dbReference>
<dbReference type="GO" id="GO:0004674">
    <property type="term" value="F:protein serine/threonine kinase activity"/>
    <property type="evidence" value="ECO:0007669"/>
    <property type="project" value="UniProtKB-KW"/>
</dbReference>
<feature type="compositionally biased region" description="Basic and acidic residues" evidence="16">
    <location>
        <begin position="562"/>
        <end position="580"/>
    </location>
</feature>
<evidence type="ECO:0000256" key="10">
    <source>
        <dbReference type="ARBA" id="ARBA00023121"/>
    </source>
</evidence>
<evidence type="ECO:0000256" key="3">
    <source>
        <dbReference type="ARBA" id="ARBA00012513"/>
    </source>
</evidence>
<dbReference type="InterPro" id="IPR017441">
    <property type="entry name" value="Protein_kinase_ATP_BS"/>
</dbReference>
<feature type="domain" description="Protein kinase" evidence="17">
    <location>
        <begin position="11"/>
        <end position="263"/>
    </location>
</feature>
<dbReference type="GO" id="GO:0005737">
    <property type="term" value="C:cytoplasm"/>
    <property type="evidence" value="ECO:0007669"/>
    <property type="project" value="TreeGrafter"/>
</dbReference>
<sequence length="834" mass="94783">MSLYPELKGFYHLRETIGSGGFAKVKLAYHALSGEKVAIKIMDKKTLGAELPRVTTEIAAMKELCHQHICKLFQVIETDTKFFLVLEYCPEGELFDYIVSKDRLDESEAQIFFRQIVAAVAYIHDCGFAHRDLKPENLLLDEDQNIKLIDFGLCAKPKGGMESLLTTLCGSPAYAAPELISGKQYLGSEVDQWSMGVLLYALLCGFLPFDDESITQLYKKIKTGSYKFPEWLSDGSKELISQLLQIDPKKRIPIAELLRHPWLTKNVNVPIEWKSKYKKSLDDDCITELAVHYGKTRLQMEEEISQWKYDYQTATYFLLLEKKMKGKPVRLLCRHPARNDRSRSRHYSSEEDLVGVDFNSSPYVLTPQNRDVKSVRHSEKRGRVREKLDFDNPEELAQKRAMAKDAEKPSHDQQIISPKKQVVSPTKSSDDSKKSPKEMESVKKTEAYDLRSPMVNNKENRPITIISDALQGIDKHTKDVEYRRKADGKTSNSVARKEIYSVYSAQQKDTVSRGSVYVVKRSELANKAENTPRKPPVRQIPVHSKNGNSQTPSQRQSIRTPGRREIMLEKQREAASDKNKATRTTEQVKRNPGELSARQRTVNNEFAIPQTPISWATPSRCPKMKLQSPTNTKPVQLTSMDDSYVCEKSAFANNNTFSPSRSYDSQLNTLGVEDKQSPTQGAKAASRSVDDELYKMHMSTPSSGQKSARKGAVFGSIERMLNMLTPKKKGSLIEGPRKARALHNVCLTSELSPDHVLTTLKKTLQMKCISFKQSDYSLRCTVTDDWGRTKLAFDLEVCAHPKNSFMGVHRKRVKGDIWYYKRLCEDILRSSGFL</sequence>
<dbReference type="Pfam" id="PF00069">
    <property type="entry name" value="Pkinase"/>
    <property type="match status" value="1"/>
</dbReference>
<organism evidence="19 20">
    <name type="scientific">Biomphalaria pfeifferi</name>
    <name type="common">Bloodfluke planorb</name>
    <name type="synonym">Freshwater snail</name>
    <dbReference type="NCBI Taxonomy" id="112525"/>
    <lineage>
        <taxon>Eukaryota</taxon>
        <taxon>Metazoa</taxon>
        <taxon>Spiralia</taxon>
        <taxon>Lophotrochozoa</taxon>
        <taxon>Mollusca</taxon>
        <taxon>Gastropoda</taxon>
        <taxon>Heterobranchia</taxon>
        <taxon>Euthyneura</taxon>
        <taxon>Panpulmonata</taxon>
        <taxon>Hygrophila</taxon>
        <taxon>Lymnaeoidea</taxon>
        <taxon>Planorbidae</taxon>
        <taxon>Biomphalaria</taxon>
    </lineage>
</organism>
<dbReference type="GO" id="GO:0008289">
    <property type="term" value="F:lipid binding"/>
    <property type="evidence" value="ECO:0007669"/>
    <property type="project" value="UniProtKB-KW"/>
</dbReference>
<evidence type="ECO:0000256" key="7">
    <source>
        <dbReference type="ARBA" id="ARBA00022741"/>
    </source>
</evidence>
<dbReference type="Pfam" id="PF02149">
    <property type="entry name" value="KA1"/>
    <property type="match status" value="1"/>
</dbReference>